<dbReference type="AlphaFoldDB" id="A0A4Q4MAA2"/>
<feature type="compositionally biased region" description="Basic and acidic residues" evidence="2">
    <location>
        <begin position="30"/>
        <end position="40"/>
    </location>
</feature>
<gene>
    <name evidence="3" type="ORF">AA0114_g8036</name>
</gene>
<proteinExistence type="predicted"/>
<evidence type="ECO:0000313" key="3">
    <source>
        <dbReference type="EMBL" id="RYN46825.1"/>
    </source>
</evidence>
<feature type="region of interest" description="Disordered" evidence="2">
    <location>
        <begin position="1"/>
        <end position="40"/>
    </location>
</feature>
<evidence type="ECO:0000256" key="2">
    <source>
        <dbReference type="SAM" id="MobiDB-lite"/>
    </source>
</evidence>
<keyword evidence="1" id="KW-0175">Coiled coil</keyword>
<feature type="coiled-coil region" evidence="1">
    <location>
        <begin position="672"/>
        <end position="706"/>
    </location>
</feature>
<feature type="region of interest" description="Disordered" evidence="2">
    <location>
        <begin position="124"/>
        <end position="276"/>
    </location>
</feature>
<sequence length="736" mass="82557">MEDTNMATSSLHQQHQQFGQGLGNNGDGPPGDRQDDKSQRGHYADVIRPPDFMAVMKDAGVKHFHTRCMMCGETATSHHRKTWRECRGRCPLNPNHTHTQQICPDLLKVANEDWCIAHLEESMKAERDTARGPETLQRQEQRRESQCEHRHEAPGVSSLDRQAPAAPPKFSNAAPPQGNWQTNRSPTPYLDDRRSSSGERYGAMYSPVPETGHDHHGGYTDHRYPSDGDRYPKLTGRGRSRDVRERSPPLPEESVDHGTQAMIANPGSPQITGTRNRNQAVQYSPSTHKTPAQPHNVPATDPTDLLTDVDIDSTELPGMALIDVDRYVDLARRIPTDGFLPLIKAGFDDERASGSPLSGIMEDPEFPPVWQGACDRFFCSMNEEVLIETIAGNIDLAYLKSRAAGTDVAQYIDKLRDRASYHPSCYVRPLTDTNGSAMSLDHYEQMLDIAERYCERSVAHATEAYNIDCIADEEESQTTDSQDTTGWSLDDSRKGIRRHLQTSANAFSESRAKCLRAWIVAGRARIRHCRSQGINLAPTIQYVGYAMNAAKRRKGHESRNSASWLSLLVSDICETQWPGLYRLKFYVICLILDPGLGQLCEVVFCRYLRAYTVNGGLSIDWAGKSISSLALPELTDAERDDFWARKQKWIEKNTDLTANVTLEGQRRKALYKAEYMQKIAAGKKRLAQLKQRTANAKSLFAQAEETLWIERKKGPLTAKNAQALEAVELGKAILKR</sequence>
<feature type="compositionally biased region" description="Polar residues" evidence="2">
    <location>
        <begin position="1"/>
        <end position="10"/>
    </location>
</feature>
<name>A0A4Q4MAA2_9PLEO</name>
<evidence type="ECO:0000313" key="4">
    <source>
        <dbReference type="Proteomes" id="UP000292402"/>
    </source>
</evidence>
<accession>A0A4Q4MAA2</accession>
<feature type="compositionally biased region" description="Basic and acidic residues" evidence="2">
    <location>
        <begin position="211"/>
        <end position="232"/>
    </location>
</feature>
<comment type="caution">
    <text evidence="3">The sequence shown here is derived from an EMBL/GenBank/DDBJ whole genome shotgun (WGS) entry which is preliminary data.</text>
</comment>
<feature type="compositionally biased region" description="Polar residues" evidence="2">
    <location>
        <begin position="267"/>
        <end position="276"/>
    </location>
</feature>
<protein>
    <submittedName>
        <fullName evidence="3">Uncharacterized protein</fullName>
    </submittedName>
</protein>
<feature type="compositionally biased region" description="Gly residues" evidence="2">
    <location>
        <begin position="20"/>
        <end position="29"/>
    </location>
</feature>
<dbReference type="Proteomes" id="UP000292402">
    <property type="component" value="Unassembled WGS sequence"/>
</dbReference>
<reference evidence="4" key="1">
    <citation type="journal article" date="2019" name="bioRxiv">
        <title>Genomics, evolutionary history and diagnostics of the Alternaria alternata species group including apple and Asian pear pathotypes.</title>
        <authorList>
            <person name="Armitage A.D."/>
            <person name="Cockerton H.M."/>
            <person name="Sreenivasaprasad S."/>
            <person name="Woodhall J.W."/>
            <person name="Lane C.R."/>
            <person name="Harrison R.J."/>
            <person name="Clarkson J.P."/>
        </authorList>
    </citation>
    <scope>NUCLEOTIDE SEQUENCE [LARGE SCALE GENOMIC DNA]</scope>
    <source>
        <strain evidence="4">FERA 1082</strain>
    </source>
</reference>
<feature type="compositionally biased region" description="Basic and acidic residues" evidence="2">
    <location>
        <begin position="124"/>
        <end position="153"/>
    </location>
</feature>
<evidence type="ECO:0000256" key="1">
    <source>
        <dbReference type="SAM" id="Coils"/>
    </source>
</evidence>
<organism evidence="3 4">
    <name type="scientific">Alternaria tenuissima</name>
    <dbReference type="NCBI Taxonomy" id="119927"/>
    <lineage>
        <taxon>Eukaryota</taxon>
        <taxon>Fungi</taxon>
        <taxon>Dikarya</taxon>
        <taxon>Ascomycota</taxon>
        <taxon>Pezizomycotina</taxon>
        <taxon>Dothideomycetes</taxon>
        <taxon>Pleosporomycetidae</taxon>
        <taxon>Pleosporales</taxon>
        <taxon>Pleosporineae</taxon>
        <taxon>Pleosporaceae</taxon>
        <taxon>Alternaria</taxon>
        <taxon>Alternaria sect. Alternaria</taxon>
        <taxon>Alternaria alternata complex</taxon>
    </lineage>
</organism>
<dbReference type="EMBL" id="PDXA01000028">
    <property type="protein sequence ID" value="RYN46825.1"/>
    <property type="molecule type" value="Genomic_DNA"/>
</dbReference>